<evidence type="ECO:0000256" key="1">
    <source>
        <dbReference type="SAM" id="Phobius"/>
    </source>
</evidence>
<accession>A0A1J4KG27</accession>
<name>A0A1J4KG27_9EUKA</name>
<feature type="transmembrane region" description="Helical" evidence="1">
    <location>
        <begin position="253"/>
        <end position="275"/>
    </location>
</feature>
<evidence type="ECO:0000313" key="2">
    <source>
        <dbReference type="EMBL" id="OHT08598.1"/>
    </source>
</evidence>
<proteinExistence type="predicted"/>
<dbReference type="Proteomes" id="UP000179807">
    <property type="component" value="Unassembled WGS sequence"/>
</dbReference>
<dbReference type="EMBL" id="MLAK01000662">
    <property type="protein sequence ID" value="OHT08598.1"/>
    <property type="molecule type" value="Genomic_DNA"/>
</dbReference>
<sequence>MEELTKELVQYYDQINGLNFVNDQDFSFKFGELHHYCQYFITTREISFLMKTITDLTLSNLIEPLQELTIELYNNLTSHEIKREIEFKTSLLLSYYISIMISLIVFIFSLVFFVLFTKSIEKNLFYILRTVQSDVILEIQQKFNKLLAVEKSNRKSPKFYAHCNLIWSFSIMTISSIFFPFYISIMLLINDPSQFKEMPPYLNISNQDELAYYTLALTEYNISDQKSCFHNYSMIECSDCIKISKMLYLDSHIIIVNVMIVAFSISFVVFIFEYYHSIEMYDTVQILLRFIPIHASESNPILKALWYGQNLTKSDVHHLHKHLILRKIKNTGFFGVLYFNEEYETIKTIGNVVDILHYHPTSLWRLSTYIREHSSEKGELIDQFFSEKKNLKTISISLEAFHEVSFTFSNNGKI</sequence>
<dbReference type="VEuPathDB" id="TrichDB:TRFO_22778"/>
<keyword evidence="1" id="KW-1133">Transmembrane helix</keyword>
<evidence type="ECO:0000313" key="3">
    <source>
        <dbReference type="Proteomes" id="UP000179807"/>
    </source>
</evidence>
<dbReference type="AlphaFoldDB" id="A0A1J4KG27"/>
<keyword evidence="3" id="KW-1185">Reference proteome</keyword>
<dbReference type="RefSeq" id="XP_068361734.1">
    <property type="nucleotide sequence ID" value="XM_068502759.1"/>
</dbReference>
<gene>
    <name evidence="2" type="ORF">TRFO_22778</name>
</gene>
<protein>
    <submittedName>
        <fullName evidence="2">Uncharacterized protein</fullName>
    </submittedName>
</protein>
<comment type="caution">
    <text evidence="2">The sequence shown here is derived from an EMBL/GenBank/DDBJ whole genome shotgun (WGS) entry which is preliminary data.</text>
</comment>
<keyword evidence="1" id="KW-0812">Transmembrane</keyword>
<feature type="transmembrane region" description="Helical" evidence="1">
    <location>
        <begin position="92"/>
        <end position="116"/>
    </location>
</feature>
<organism evidence="2 3">
    <name type="scientific">Tritrichomonas foetus</name>
    <dbReference type="NCBI Taxonomy" id="1144522"/>
    <lineage>
        <taxon>Eukaryota</taxon>
        <taxon>Metamonada</taxon>
        <taxon>Parabasalia</taxon>
        <taxon>Tritrichomonadida</taxon>
        <taxon>Tritrichomonadidae</taxon>
        <taxon>Tritrichomonas</taxon>
    </lineage>
</organism>
<keyword evidence="1" id="KW-0472">Membrane</keyword>
<dbReference type="GeneID" id="94837463"/>
<feature type="transmembrane region" description="Helical" evidence="1">
    <location>
        <begin position="165"/>
        <end position="189"/>
    </location>
</feature>
<reference evidence="2" key="1">
    <citation type="submission" date="2016-10" db="EMBL/GenBank/DDBJ databases">
        <authorList>
            <person name="Benchimol M."/>
            <person name="Almeida L.G."/>
            <person name="Vasconcelos A.T."/>
            <person name="Perreira-Neves A."/>
            <person name="Rosa I.A."/>
            <person name="Tasca T."/>
            <person name="Bogo M.R."/>
            <person name="de Souza W."/>
        </authorList>
    </citation>
    <scope>NUCLEOTIDE SEQUENCE [LARGE SCALE GENOMIC DNA]</scope>
    <source>
        <strain evidence="2">K</strain>
    </source>
</reference>